<dbReference type="PANTHER" id="PTHR46310">
    <property type="entry name" value="AMIDASE 1"/>
    <property type="match status" value="1"/>
</dbReference>
<protein>
    <submittedName>
        <fullName evidence="2">Aspartyl/glutamyl-tRNA(Asn/Gln) amidotransferase subunit A</fullName>
    </submittedName>
</protein>
<dbReference type="InterPro" id="IPR032710">
    <property type="entry name" value="NTF2-like_dom_sf"/>
</dbReference>
<dbReference type="InterPro" id="IPR020556">
    <property type="entry name" value="Amidase_CS"/>
</dbReference>
<dbReference type="HOGENOM" id="CLU_009600_0_3_11"/>
<dbReference type="InterPro" id="IPR036928">
    <property type="entry name" value="AS_sf"/>
</dbReference>
<dbReference type="KEGG" id="btp:D805_0911"/>
<dbReference type="Pfam" id="PF11533">
    <property type="entry name" value="AtzH-like"/>
    <property type="match status" value="1"/>
</dbReference>
<dbReference type="SUPFAM" id="SSF75304">
    <property type="entry name" value="Amidase signature (AS) enzymes"/>
    <property type="match status" value="1"/>
</dbReference>
<name>M4RF43_9BIFI</name>
<dbReference type="EMBL" id="CP004346">
    <property type="protein sequence ID" value="AGH41178.1"/>
    <property type="molecule type" value="Genomic_DNA"/>
</dbReference>
<dbReference type="PROSITE" id="PS00571">
    <property type="entry name" value="AMIDASES"/>
    <property type="match status" value="1"/>
</dbReference>
<dbReference type="PATRIC" id="fig|1254439.12.peg.904"/>
<dbReference type="Gene3D" id="3.10.450.50">
    <property type="match status" value="1"/>
</dbReference>
<evidence type="ECO:0000259" key="1">
    <source>
        <dbReference type="Pfam" id="PF01425"/>
    </source>
</evidence>
<gene>
    <name evidence="2" type="ORF">D805_0911</name>
</gene>
<evidence type="ECO:0000313" key="2">
    <source>
        <dbReference type="EMBL" id="AGH41178.1"/>
    </source>
</evidence>
<dbReference type="GO" id="GO:0016740">
    <property type="term" value="F:transferase activity"/>
    <property type="evidence" value="ECO:0007669"/>
    <property type="project" value="UniProtKB-KW"/>
</dbReference>
<keyword evidence="2" id="KW-0808">Transferase</keyword>
<feature type="domain" description="Amidase" evidence="1">
    <location>
        <begin position="439"/>
        <end position="530"/>
    </location>
</feature>
<keyword evidence="3" id="KW-1185">Reference proteome</keyword>
<accession>M4RF43</accession>
<dbReference type="eggNOG" id="COG0154">
    <property type="taxonomic scope" value="Bacteria"/>
</dbReference>
<dbReference type="Pfam" id="PF01425">
    <property type="entry name" value="Amidase"/>
    <property type="match status" value="2"/>
</dbReference>
<sequence>MTQPSEHEPHRRDGQAVHDNIEVLDADLIVAIGRYEEALMANDAKRLSAMFADDPDGIPVVRSDAKGMIVGHTAIGAFRKARKNAPTRRLISRVARRLGDTAACVVSRFEKASGGIVVQTQVWQHCDDVWKIVAAHLTYPTPAIDSTIWRVAGTPLVEATHPGPLSGMGVAVKDLYAVAGQRVGAGNPAYFAEAPVQEHSAPAVRRLLDAGADIVGTARTDEFAYSLAGVNAHYGTPPNSKAVGRVPGGSSSGPASAVASGQAAIGLGTDTAGSIRIPSAYQGLWGLRTTHGRVSREGVHPLSESFDTVGWMTRDAQTMDFVTQAMLPDRDTATLSGEVAVCALPGQMVDADVAQAFARSCDAMHDAALAGVRGQADPWGEITLDAGMFDGFLDVFSTVRGYEAWRANGGWVAGHMDALAPDIAERFRRDALIGEAAYRRGLERLERSRAMIRSLVGGKVLLMPTAATVAPTLGEQDDAETAARTRTRTMRLTSLAGVGGLPALTMPITTEQGLPCGVCLIGPAGSDKALVTFAKELCRRL</sequence>
<organism evidence="2 3">
    <name type="scientific">Bifidobacterium thermophilum RBL67</name>
    <dbReference type="NCBI Taxonomy" id="1254439"/>
    <lineage>
        <taxon>Bacteria</taxon>
        <taxon>Bacillati</taxon>
        <taxon>Actinomycetota</taxon>
        <taxon>Actinomycetes</taxon>
        <taxon>Bifidobacteriales</taxon>
        <taxon>Bifidobacteriaceae</taxon>
        <taxon>Bifidobacterium</taxon>
    </lineage>
</organism>
<dbReference type="Proteomes" id="UP000011835">
    <property type="component" value="Chromosome"/>
</dbReference>
<dbReference type="InterPro" id="IPR023631">
    <property type="entry name" value="Amidase_dom"/>
</dbReference>
<dbReference type="RefSeq" id="WP_015450436.1">
    <property type="nucleotide sequence ID" value="NC_020546.1"/>
</dbReference>
<dbReference type="PANTHER" id="PTHR46310:SF7">
    <property type="entry name" value="AMIDASE 1"/>
    <property type="match status" value="1"/>
</dbReference>
<dbReference type="AlphaFoldDB" id="M4RF43"/>
<feature type="domain" description="Amidase" evidence="1">
    <location>
        <begin position="161"/>
        <end position="328"/>
    </location>
</feature>
<dbReference type="Gene3D" id="3.90.1300.10">
    <property type="entry name" value="Amidase signature (AS) domain"/>
    <property type="match status" value="1"/>
</dbReference>
<evidence type="ECO:0000313" key="3">
    <source>
        <dbReference type="Proteomes" id="UP000011835"/>
    </source>
</evidence>
<proteinExistence type="predicted"/>
<dbReference type="SUPFAM" id="SSF54427">
    <property type="entry name" value="NTF2-like"/>
    <property type="match status" value="1"/>
</dbReference>
<reference evidence="2 3" key="1">
    <citation type="journal article" date="2013" name="Genome Announc.">
        <title>Complete Genome Sequence of the Probiotic Bifidobacterium thermophilum Strain RBL67.</title>
        <authorList>
            <person name="Jans C."/>
            <person name="Lacroix C."/>
            <person name="Follador R."/>
            <person name="Stevens M.J."/>
        </authorList>
    </citation>
    <scope>NUCLEOTIDE SEQUENCE [LARGE SCALE GENOMIC DNA]</scope>
    <source>
        <strain evidence="2 3">RBL67</strain>
    </source>
</reference>
<dbReference type="InterPro" id="IPR024507">
    <property type="entry name" value="AtzH-like"/>
</dbReference>